<protein>
    <submittedName>
        <fullName evidence="7">Oxidoreductase</fullName>
    </submittedName>
</protein>
<dbReference type="FunCoup" id="A0A423Q0C9">
    <property type="interactions" value="190"/>
</dbReference>
<sequence>MAKRKDTSEPAQATGKPPQQISALARGLELLRCFGNGAEYLGNAELADRTGIPRPTVSRITATLTQLGYLLYIADLERYRLGPGVMDLGYRYLASEGVSTLARPFMQELAEATDCMIALGAPEATHITYIQCCQGSGPLILRMQTGSRVPIGLSAMGRALLAGMTPAQRVPYLEAIQRDNPSDWPAIEDSLEAAYAEYAAYGFCTSQAEWSRDISGVGVPLYVEAEQRMLAFNCGGAAQRLTQQVLTDNLGPRLKTLVDQVEALLTGQGTTSAQSHRG</sequence>
<dbReference type="InterPro" id="IPR036390">
    <property type="entry name" value="WH_DNA-bd_sf"/>
</dbReference>
<dbReference type="Gene3D" id="3.30.450.40">
    <property type="match status" value="1"/>
</dbReference>
<evidence type="ECO:0000259" key="6">
    <source>
        <dbReference type="PROSITE" id="PS51078"/>
    </source>
</evidence>
<dbReference type="InParanoid" id="A0A423Q0C9"/>
<proteinExistence type="predicted"/>
<dbReference type="Pfam" id="PF09339">
    <property type="entry name" value="HTH_IclR"/>
    <property type="match status" value="1"/>
</dbReference>
<dbReference type="GO" id="GO:0003700">
    <property type="term" value="F:DNA-binding transcription factor activity"/>
    <property type="evidence" value="ECO:0007669"/>
    <property type="project" value="TreeGrafter"/>
</dbReference>
<dbReference type="Proteomes" id="UP000285310">
    <property type="component" value="Unassembled WGS sequence"/>
</dbReference>
<dbReference type="EMBL" id="AYKG01000005">
    <property type="protein sequence ID" value="ROO31441.1"/>
    <property type="molecule type" value="Genomic_DNA"/>
</dbReference>
<feature type="domain" description="IclR-ED" evidence="6">
    <location>
        <begin position="84"/>
        <end position="267"/>
    </location>
</feature>
<reference evidence="7 8" key="1">
    <citation type="submission" date="2013-10" db="EMBL/GenBank/DDBJ databases">
        <title>Salinisphaera japonica YTM-1 Genome Sequencing.</title>
        <authorList>
            <person name="Lai Q."/>
            <person name="Li C."/>
            <person name="Shao Z."/>
        </authorList>
    </citation>
    <scope>NUCLEOTIDE SEQUENCE [LARGE SCALE GENOMIC DNA]</scope>
    <source>
        <strain evidence="7 8">YTM-1</strain>
    </source>
</reference>
<keyword evidence="3" id="KW-0804">Transcription</keyword>
<accession>A0A423Q0C9</accession>
<dbReference type="Pfam" id="PF01614">
    <property type="entry name" value="IclR_C"/>
    <property type="match status" value="1"/>
</dbReference>
<dbReference type="SUPFAM" id="SSF55781">
    <property type="entry name" value="GAF domain-like"/>
    <property type="match status" value="1"/>
</dbReference>
<dbReference type="InterPro" id="IPR014757">
    <property type="entry name" value="Tscrpt_reg_IclR_C"/>
</dbReference>
<dbReference type="PROSITE" id="PS51077">
    <property type="entry name" value="HTH_ICLR"/>
    <property type="match status" value="1"/>
</dbReference>
<keyword evidence="8" id="KW-1185">Reference proteome</keyword>
<dbReference type="InterPro" id="IPR036388">
    <property type="entry name" value="WH-like_DNA-bd_sf"/>
</dbReference>
<organism evidence="7 8">
    <name type="scientific">Salinisphaera japonica YTM-1</name>
    <dbReference type="NCBI Taxonomy" id="1209778"/>
    <lineage>
        <taxon>Bacteria</taxon>
        <taxon>Pseudomonadati</taxon>
        <taxon>Pseudomonadota</taxon>
        <taxon>Gammaproteobacteria</taxon>
        <taxon>Salinisphaerales</taxon>
        <taxon>Salinisphaeraceae</taxon>
        <taxon>Salinisphaera</taxon>
    </lineage>
</organism>
<dbReference type="PROSITE" id="PS51078">
    <property type="entry name" value="ICLR_ED"/>
    <property type="match status" value="1"/>
</dbReference>
<evidence type="ECO:0000256" key="1">
    <source>
        <dbReference type="ARBA" id="ARBA00023015"/>
    </source>
</evidence>
<comment type="caution">
    <text evidence="7">The sequence shown here is derived from an EMBL/GenBank/DDBJ whole genome shotgun (WGS) entry which is preliminary data.</text>
</comment>
<dbReference type="RefSeq" id="WP_123657140.1">
    <property type="nucleotide sequence ID" value="NZ_AYKG01000005.1"/>
</dbReference>
<keyword evidence="2" id="KW-0238">DNA-binding</keyword>
<gene>
    <name evidence="7" type="ORF">SAJA_02915</name>
</gene>
<dbReference type="AlphaFoldDB" id="A0A423Q0C9"/>
<dbReference type="PANTHER" id="PTHR30136:SF33">
    <property type="entry name" value="TRANSCRIPTIONAL REGULATORY PROTEIN"/>
    <property type="match status" value="1"/>
</dbReference>
<dbReference type="GO" id="GO:0045892">
    <property type="term" value="P:negative regulation of DNA-templated transcription"/>
    <property type="evidence" value="ECO:0007669"/>
    <property type="project" value="TreeGrafter"/>
</dbReference>
<evidence type="ECO:0000313" key="7">
    <source>
        <dbReference type="EMBL" id="ROO31441.1"/>
    </source>
</evidence>
<evidence type="ECO:0000256" key="2">
    <source>
        <dbReference type="ARBA" id="ARBA00023125"/>
    </source>
</evidence>
<evidence type="ECO:0000256" key="4">
    <source>
        <dbReference type="SAM" id="MobiDB-lite"/>
    </source>
</evidence>
<name>A0A423Q0C9_9GAMM</name>
<dbReference type="OrthoDB" id="9807558at2"/>
<evidence type="ECO:0000256" key="3">
    <source>
        <dbReference type="ARBA" id="ARBA00023163"/>
    </source>
</evidence>
<dbReference type="PANTHER" id="PTHR30136">
    <property type="entry name" value="HELIX-TURN-HELIX TRANSCRIPTIONAL REGULATOR, ICLR FAMILY"/>
    <property type="match status" value="1"/>
</dbReference>
<dbReference type="InterPro" id="IPR029016">
    <property type="entry name" value="GAF-like_dom_sf"/>
</dbReference>
<feature type="domain" description="HTH iclR-type" evidence="5">
    <location>
        <begin position="21"/>
        <end position="83"/>
    </location>
</feature>
<feature type="region of interest" description="Disordered" evidence="4">
    <location>
        <begin position="1"/>
        <end position="20"/>
    </location>
</feature>
<dbReference type="SMART" id="SM00346">
    <property type="entry name" value="HTH_ICLR"/>
    <property type="match status" value="1"/>
</dbReference>
<dbReference type="InterPro" id="IPR050707">
    <property type="entry name" value="HTH_MetabolicPath_Reg"/>
</dbReference>
<dbReference type="Gene3D" id="1.10.10.10">
    <property type="entry name" value="Winged helix-like DNA-binding domain superfamily/Winged helix DNA-binding domain"/>
    <property type="match status" value="1"/>
</dbReference>
<keyword evidence="1" id="KW-0805">Transcription regulation</keyword>
<dbReference type="InterPro" id="IPR005471">
    <property type="entry name" value="Tscrpt_reg_IclR_N"/>
</dbReference>
<dbReference type="GO" id="GO:0003677">
    <property type="term" value="F:DNA binding"/>
    <property type="evidence" value="ECO:0007669"/>
    <property type="project" value="UniProtKB-KW"/>
</dbReference>
<evidence type="ECO:0000313" key="8">
    <source>
        <dbReference type="Proteomes" id="UP000285310"/>
    </source>
</evidence>
<dbReference type="SUPFAM" id="SSF46785">
    <property type="entry name" value="Winged helix' DNA-binding domain"/>
    <property type="match status" value="1"/>
</dbReference>
<evidence type="ECO:0000259" key="5">
    <source>
        <dbReference type="PROSITE" id="PS51077"/>
    </source>
</evidence>